<keyword evidence="2" id="KW-0472">Membrane</keyword>
<evidence type="ECO:0000256" key="2">
    <source>
        <dbReference type="SAM" id="Phobius"/>
    </source>
</evidence>
<protein>
    <recommendedName>
        <fullName evidence="3">Putative zinc-finger domain-containing protein</fullName>
    </recommendedName>
</protein>
<dbReference type="EMBL" id="SWMS01000031">
    <property type="protein sequence ID" value="TKG61336.1"/>
    <property type="molecule type" value="Genomic_DNA"/>
</dbReference>
<feature type="domain" description="Putative zinc-finger" evidence="3">
    <location>
        <begin position="3"/>
        <end position="37"/>
    </location>
</feature>
<keyword evidence="2" id="KW-0812">Transmembrane</keyword>
<keyword evidence="5" id="KW-1185">Reference proteome</keyword>
<evidence type="ECO:0000259" key="3">
    <source>
        <dbReference type="Pfam" id="PF13490"/>
    </source>
</evidence>
<feature type="transmembrane region" description="Helical" evidence="2">
    <location>
        <begin position="169"/>
        <end position="188"/>
    </location>
</feature>
<dbReference type="InterPro" id="IPR027383">
    <property type="entry name" value="Znf_put"/>
</dbReference>
<evidence type="ECO:0000313" key="4">
    <source>
        <dbReference type="EMBL" id="TKG61336.1"/>
    </source>
</evidence>
<feature type="transmembrane region" description="Helical" evidence="2">
    <location>
        <begin position="112"/>
        <end position="131"/>
    </location>
</feature>
<organism evidence="4 5">
    <name type="scientific">Prauserella endophytica</name>
    <dbReference type="NCBI Taxonomy" id="1592324"/>
    <lineage>
        <taxon>Bacteria</taxon>
        <taxon>Bacillati</taxon>
        <taxon>Actinomycetota</taxon>
        <taxon>Actinomycetes</taxon>
        <taxon>Pseudonocardiales</taxon>
        <taxon>Pseudonocardiaceae</taxon>
        <taxon>Prauserella</taxon>
        <taxon>Prauserella coralliicola group</taxon>
    </lineage>
</organism>
<feature type="compositionally biased region" description="Basic and acidic residues" evidence="1">
    <location>
        <begin position="212"/>
        <end position="226"/>
    </location>
</feature>
<gene>
    <name evidence="4" type="ORF">FCN18_33805</name>
</gene>
<evidence type="ECO:0000256" key="1">
    <source>
        <dbReference type="SAM" id="MobiDB-lite"/>
    </source>
</evidence>
<dbReference type="Pfam" id="PF13490">
    <property type="entry name" value="zf-HC2"/>
    <property type="match status" value="1"/>
</dbReference>
<sequence>MDCVTAREAISATLDGEEPGVEPAELDQHVSGCPDCAAWRERAAEVTRFARLAPAVDVPDVTERALAGFRPSRRAQWRTGLRWALAVTALCQLGVVAGQFLISDPAHGTGHLLNETAAFNLAVGVALLWVAARPGRARSQWPLLLTLSAALVLLSVVDVVQGHVTWHRLGTHLPLLAGALLTVLLGAAERGSPWPGGRGDERRRWFAGTGPDTERAERSEGSREEYQPPAARRAA</sequence>
<reference evidence="4 5" key="1">
    <citation type="journal article" date="2015" name="Antonie Van Leeuwenhoek">
        <title>Prauserella endophytica sp. nov., an endophytic actinobacterium isolated from Tamarix taklamakanensis.</title>
        <authorList>
            <person name="Liu J.M."/>
            <person name="Habden X."/>
            <person name="Guo L."/>
            <person name="Tuo L."/>
            <person name="Jiang Z.K."/>
            <person name="Liu S.W."/>
            <person name="Liu X.F."/>
            <person name="Chen L."/>
            <person name="Li R.F."/>
            <person name="Zhang Y.Q."/>
            <person name="Sun C.H."/>
        </authorList>
    </citation>
    <scope>NUCLEOTIDE SEQUENCE [LARGE SCALE GENOMIC DNA]</scope>
    <source>
        <strain evidence="4 5">CGMCC 4.7182</strain>
    </source>
</reference>
<comment type="caution">
    <text evidence="4">The sequence shown here is derived from an EMBL/GenBank/DDBJ whole genome shotgun (WGS) entry which is preliminary data.</text>
</comment>
<accession>A0ABY2RUP0</accession>
<dbReference type="RefSeq" id="WP_112270845.1">
    <property type="nucleotide sequence ID" value="NZ_SWMS01000031.1"/>
</dbReference>
<name>A0ABY2RUP0_9PSEU</name>
<proteinExistence type="predicted"/>
<keyword evidence="2" id="KW-1133">Transmembrane helix</keyword>
<feature type="transmembrane region" description="Helical" evidence="2">
    <location>
        <begin position="143"/>
        <end position="163"/>
    </location>
</feature>
<feature type="transmembrane region" description="Helical" evidence="2">
    <location>
        <begin position="80"/>
        <end position="100"/>
    </location>
</feature>
<feature type="region of interest" description="Disordered" evidence="1">
    <location>
        <begin position="192"/>
        <end position="235"/>
    </location>
</feature>
<evidence type="ECO:0000313" key="5">
    <source>
        <dbReference type="Proteomes" id="UP000309992"/>
    </source>
</evidence>
<dbReference type="Proteomes" id="UP000309992">
    <property type="component" value="Unassembled WGS sequence"/>
</dbReference>